<dbReference type="EMBL" id="CP019791">
    <property type="protein sequence ID" value="AQT67239.1"/>
    <property type="molecule type" value="Genomic_DNA"/>
</dbReference>
<dbReference type="STRING" id="1936003.STSP2_00382"/>
<dbReference type="KEGG" id="alus:STSP2_00382"/>
<evidence type="ECO:0000313" key="1">
    <source>
        <dbReference type="EMBL" id="AQT67239.1"/>
    </source>
</evidence>
<reference evidence="2" key="1">
    <citation type="submission" date="2017-02" db="EMBL/GenBank/DDBJ databases">
        <title>Comparative genomics and description of representatives of a novel lineage of planctomycetes thriving in anoxic sediments.</title>
        <authorList>
            <person name="Spring S."/>
            <person name="Bunk B."/>
            <person name="Sproer C."/>
        </authorList>
    </citation>
    <scope>NUCLEOTIDE SEQUENCE [LARGE SCALE GENOMIC DNA]</scope>
    <source>
        <strain evidence="2">ST-NAGAB-D1</strain>
    </source>
</reference>
<evidence type="ECO:0000313" key="2">
    <source>
        <dbReference type="Proteomes" id="UP000189674"/>
    </source>
</evidence>
<keyword evidence="2" id="KW-1185">Reference proteome</keyword>
<name>A0A1U9NH40_9BACT</name>
<proteinExistence type="predicted"/>
<sequence precursor="true">MSKHKRIRNLFLLLAVLVGAVVAMVMVQSIRERNSPAARARERQIAMAREMGFLQAQGAGAGYYVDAAEKLKSIGYSEDVFRELRKTDKALDQDLVSEEAIKLILEGCRQEEMGLKAFSLWSMDYEVEMNGKTVDWDDIYLCMQYMKNLSKSAVDQSDTFSFTTSEIWGGLFSTGVQLSEYENDILRVLGISCKTQAVAYMLDEAEGERKSELQVIESDVEKEFEKVKSEL</sequence>
<dbReference type="AlphaFoldDB" id="A0A1U9NH40"/>
<protein>
    <submittedName>
        <fullName evidence="1">Uncharacterized protein</fullName>
    </submittedName>
</protein>
<gene>
    <name evidence="1" type="ORF">STSP2_00382</name>
</gene>
<dbReference type="Proteomes" id="UP000189674">
    <property type="component" value="Chromosome"/>
</dbReference>
<dbReference type="RefSeq" id="WP_146659325.1">
    <property type="nucleotide sequence ID" value="NZ_CP019791.1"/>
</dbReference>
<accession>A0A1U9NH40</accession>
<organism evidence="1 2">
    <name type="scientific">Anaerohalosphaera lusitana</name>
    <dbReference type="NCBI Taxonomy" id="1936003"/>
    <lineage>
        <taxon>Bacteria</taxon>
        <taxon>Pseudomonadati</taxon>
        <taxon>Planctomycetota</taxon>
        <taxon>Phycisphaerae</taxon>
        <taxon>Sedimentisphaerales</taxon>
        <taxon>Anaerohalosphaeraceae</taxon>
        <taxon>Anaerohalosphaera</taxon>
    </lineage>
</organism>